<reference evidence="5" key="1">
    <citation type="submission" date="2019-08" db="EMBL/GenBank/DDBJ databases">
        <title>The improved chromosome-level genome for the pearl oyster Pinctada fucata martensii using PacBio sequencing and Hi-C.</title>
        <authorList>
            <person name="Zheng Z."/>
        </authorList>
    </citation>
    <scope>NUCLEOTIDE SEQUENCE</scope>
    <source>
        <strain evidence="5">ZZ-2019</strain>
        <tissue evidence="5">Adductor muscle</tissue>
    </source>
</reference>
<evidence type="ECO:0000313" key="5">
    <source>
        <dbReference type="EMBL" id="KAK3099503.1"/>
    </source>
</evidence>
<dbReference type="CDD" id="cd12239">
    <property type="entry name" value="RRM2_RBM40_like"/>
    <property type="match status" value="1"/>
</dbReference>
<sequence>MDVSLVPKSRKSALLPPSEEIQTEAQKQLKTLVQKQLNKDVTIQQQLSQKRSFASSSFHDPAVSKLSGLVKLEDFASWEDADSYITELKGYGLTLEEIELKLTNEYPKLDSGKKPRYGIDPSLQQSKLEEIERKIEEKKNKLKSQDVFYGQKILTRHEMEVEKSLLRESSVEGKKLSSMLTAVKHCGKAVHPDDPMNHLEEILETVTNSNKPTKKADNKKKHKNKGISQIEVQNREFTQSRDHRIENVESVNENREECSNEVLRENSRRLTETNLETQLTNEADTCNSRLNCSEREIQGKKTGAVELQSEIAYIPECDIVANRLSVGEIKALPRFENYSAGTPNKTLYLKNLSPKVTPEDLVSVFGRFQESGQQQIVYRLMSGRMKGQGFVEFKDEETAAKALILANGYMLKGKPMVIQYGRKKL</sequence>
<dbReference type="SMART" id="SM00360">
    <property type="entry name" value="RRM"/>
    <property type="match status" value="1"/>
</dbReference>
<evidence type="ECO:0000256" key="2">
    <source>
        <dbReference type="PROSITE-ProRule" id="PRU00176"/>
    </source>
</evidence>
<evidence type="ECO:0000313" key="6">
    <source>
        <dbReference type="Proteomes" id="UP001186944"/>
    </source>
</evidence>
<accession>A0AA88Y6R5</accession>
<dbReference type="InterPro" id="IPR045164">
    <property type="entry name" value="RBM41/RNPC3"/>
</dbReference>
<dbReference type="InterPro" id="IPR035979">
    <property type="entry name" value="RBD_domain_sf"/>
</dbReference>
<dbReference type="PROSITE" id="PS50102">
    <property type="entry name" value="RRM"/>
    <property type="match status" value="1"/>
</dbReference>
<feature type="domain" description="RRM" evidence="4">
    <location>
        <begin position="345"/>
        <end position="423"/>
    </location>
</feature>
<dbReference type="InterPro" id="IPR012677">
    <property type="entry name" value="Nucleotide-bd_a/b_plait_sf"/>
</dbReference>
<organism evidence="5 6">
    <name type="scientific">Pinctada imbricata</name>
    <name type="common">Atlantic pearl-oyster</name>
    <name type="synonym">Pinctada martensii</name>
    <dbReference type="NCBI Taxonomy" id="66713"/>
    <lineage>
        <taxon>Eukaryota</taxon>
        <taxon>Metazoa</taxon>
        <taxon>Spiralia</taxon>
        <taxon>Lophotrochozoa</taxon>
        <taxon>Mollusca</taxon>
        <taxon>Bivalvia</taxon>
        <taxon>Autobranchia</taxon>
        <taxon>Pteriomorphia</taxon>
        <taxon>Pterioida</taxon>
        <taxon>Pterioidea</taxon>
        <taxon>Pteriidae</taxon>
        <taxon>Pinctada</taxon>
    </lineage>
</organism>
<comment type="caution">
    <text evidence="5">The sequence shown here is derived from an EMBL/GenBank/DDBJ whole genome shotgun (WGS) entry which is preliminary data.</text>
</comment>
<name>A0AA88Y6R5_PINIB</name>
<protein>
    <recommendedName>
        <fullName evidence="4">RRM domain-containing protein</fullName>
    </recommendedName>
</protein>
<dbReference type="SUPFAM" id="SSF54928">
    <property type="entry name" value="RNA-binding domain, RBD"/>
    <property type="match status" value="1"/>
</dbReference>
<gene>
    <name evidence="5" type="ORF">FSP39_005434</name>
</gene>
<dbReference type="EMBL" id="VSWD01000006">
    <property type="protein sequence ID" value="KAK3099503.1"/>
    <property type="molecule type" value="Genomic_DNA"/>
</dbReference>
<dbReference type="PANTHER" id="PTHR16105">
    <property type="entry name" value="RNA-BINDING REGION-CONTAINING PROTEIN 3"/>
    <property type="match status" value="1"/>
</dbReference>
<proteinExistence type="predicted"/>
<dbReference type="PANTHER" id="PTHR16105:SF2">
    <property type="entry name" value="RNA-BINDING PROTEIN 41"/>
    <property type="match status" value="1"/>
</dbReference>
<dbReference type="GO" id="GO:0000398">
    <property type="term" value="P:mRNA splicing, via spliceosome"/>
    <property type="evidence" value="ECO:0007669"/>
    <property type="project" value="TreeGrafter"/>
</dbReference>
<keyword evidence="6" id="KW-1185">Reference proteome</keyword>
<evidence type="ECO:0000256" key="1">
    <source>
        <dbReference type="ARBA" id="ARBA00022884"/>
    </source>
</evidence>
<dbReference type="Gene3D" id="3.30.70.330">
    <property type="match status" value="1"/>
</dbReference>
<dbReference type="GO" id="GO:0005689">
    <property type="term" value="C:U12-type spliceosomal complex"/>
    <property type="evidence" value="ECO:0007669"/>
    <property type="project" value="TreeGrafter"/>
</dbReference>
<dbReference type="InterPro" id="IPR000504">
    <property type="entry name" value="RRM_dom"/>
</dbReference>
<dbReference type="AlphaFoldDB" id="A0AA88Y6R5"/>
<dbReference type="GO" id="GO:0097157">
    <property type="term" value="F:pre-mRNA intronic binding"/>
    <property type="evidence" value="ECO:0007669"/>
    <property type="project" value="TreeGrafter"/>
</dbReference>
<evidence type="ECO:0000256" key="3">
    <source>
        <dbReference type="SAM" id="MobiDB-lite"/>
    </source>
</evidence>
<dbReference type="GO" id="GO:0030626">
    <property type="term" value="F:U12 snRNA binding"/>
    <property type="evidence" value="ECO:0007669"/>
    <property type="project" value="TreeGrafter"/>
</dbReference>
<keyword evidence="1 2" id="KW-0694">RNA-binding</keyword>
<feature type="region of interest" description="Disordered" evidence="3">
    <location>
        <begin position="209"/>
        <end position="228"/>
    </location>
</feature>
<evidence type="ECO:0000259" key="4">
    <source>
        <dbReference type="PROSITE" id="PS50102"/>
    </source>
</evidence>
<dbReference type="Pfam" id="PF00076">
    <property type="entry name" value="RRM_1"/>
    <property type="match status" value="1"/>
</dbReference>
<dbReference type="Proteomes" id="UP001186944">
    <property type="component" value="Unassembled WGS sequence"/>
</dbReference>